<feature type="domain" description="Gamma tubulin complex component C-terminal" evidence="7">
    <location>
        <begin position="624"/>
        <end position="1068"/>
    </location>
</feature>
<dbReference type="EMBL" id="QEAP01000709">
    <property type="protein sequence ID" value="TPX59740.1"/>
    <property type="molecule type" value="Genomic_DNA"/>
</dbReference>
<dbReference type="InterPro" id="IPR040457">
    <property type="entry name" value="GCP_C"/>
</dbReference>
<evidence type="ECO:0000313" key="9">
    <source>
        <dbReference type="EMBL" id="TPX59740.1"/>
    </source>
</evidence>
<dbReference type="PANTHER" id="PTHR19302:SF13">
    <property type="entry name" value="GAMMA-TUBULIN COMPLEX COMPONENT 2"/>
    <property type="match status" value="1"/>
</dbReference>
<feature type="region of interest" description="Disordered" evidence="6">
    <location>
        <begin position="969"/>
        <end position="997"/>
    </location>
</feature>
<dbReference type="Proteomes" id="UP000320333">
    <property type="component" value="Unassembled WGS sequence"/>
</dbReference>
<feature type="domain" description="Gamma tubulin complex component protein N-terminal" evidence="8">
    <location>
        <begin position="268"/>
        <end position="619"/>
    </location>
</feature>
<evidence type="ECO:0000256" key="2">
    <source>
        <dbReference type="ARBA" id="ARBA00010337"/>
    </source>
</evidence>
<evidence type="ECO:0000256" key="3">
    <source>
        <dbReference type="ARBA" id="ARBA00022490"/>
    </source>
</evidence>
<dbReference type="GO" id="GO:0051011">
    <property type="term" value="F:microtubule minus-end binding"/>
    <property type="evidence" value="ECO:0007669"/>
    <property type="project" value="TreeGrafter"/>
</dbReference>
<dbReference type="Pfam" id="PF04130">
    <property type="entry name" value="GCP_C_terminal"/>
    <property type="match status" value="1"/>
</dbReference>
<keyword evidence="10" id="KW-1185">Reference proteome</keyword>
<dbReference type="GO" id="GO:0000930">
    <property type="term" value="C:gamma-tubulin complex"/>
    <property type="evidence" value="ECO:0007669"/>
    <property type="project" value="TreeGrafter"/>
</dbReference>
<reference evidence="9 10" key="1">
    <citation type="journal article" date="2019" name="Sci. Rep.">
        <title>Comparative genomics of chytrid fungi reveal insights into the obligate biotrophic and pathogenic lifestyle of Synchytrium endobioticum.</title>
        <authorList>
            <person name="van de Vossenberg B.T.L.H."/>
            <person name="Warris S."/>
            <person name="Nguyen H.D.T."/>
            <person name="van Gent-Pelzer M.P.E."/>
            <person name="Joly D.L."/>
            <person name="van de Geest H.C."/>
            <person name="Bonants P.J.M."/>
            <person name="Smith D.S."/>
            <person name="Levesque C.A."/>
            <person name="van der Lee T.A.J."/>
        </authorList>
    </citation>
    <scope>NUCLEOTIDE SEQUENCE [LARGE SCALE GENOMIC DNA]</scope>
    <source>
        <strain evidence="9 10">CBS 675.73</strain>
    </source>
</reference>
<feature type="region of interest" description="Disordered" evidence="6">
    <location>
        <begin position="146"/>
        <end position="169"/>
    </location>
</feature>
<dbReference type="GO" id="GO:0051225">
    <property type="term" value="P:spindle assembly"/>
    <property type="evidence" value="ECO:0007669"/>
    <property type="project" value="TreeGrafter"/>
</dbReference>
<evidence type="ECO:0000259" key="7">
    <source>
        <dbReference type="Pfam" id="PF04130"/>
    </source>
</evidence>
<keyword evidence="4" id="KW-0493">Microtubule</keyword>
<dbReference type="OrthoDB" id="2192946at2759"/>
<evidence type="ECO:0000313" key="10">
    <source>
        <dbReference type="Proteomes" id="UP000320333"/>
    </source>
</evidence>
<dbReference type="InterPro" id="IPR042241">
    <property type="entry name" value="GCP_C_sf"/>
</dbReference>
<evidence type="ECO:0000256" key="5">
    <source>
        <dbReference type="ARBA" id="ARBA00023212"/>
    </source>
</evidence>
<comment type="caution">
    <text evidence="9">The sequence shown here is derived from an EMBL/GenBank/DDBJ whole genome shotgun (WGS) entry which is preliminary data.</text>
</comment>
<dbReference type="GO" id="GO:0031122">
    <property type="term" value="P:cytoplasmic microtubule organization"/>
    <property type="evidence" value="ECO:0007669"/>
    <property type="project" value="TreeGrafter"/>
</dbReference>
<dbReference type="GO" id="GO:0051321">
    <property type="term" value="P:meiotic cell cycle"/>
    <property type="evidence" value="ECO:0007669"/>
    <property type="project" value="TreeGrafter"/>
</dbReference>
<evidence type="ECO:0008006" key="11">
    <source>
        <dbReference type="Google" id="ProtNLM"/>
    </source>
</evidence>
<dbReference type="PANTHER" id="PTHR19302">
    <property type="entry name" value="GAMMA TUBULIN COMPLEX PROTEIN"/>
    <property type="match status" value="1"/>
</dbReference>
<keyword evidence="3" id="KW-0963">Cytoplasm</keyword>
<dbReference type="GO" id="GO:0043015">
    <property type="term" value="F:gamma-tubulin binding"/>
    <property type="evidence" value="ECO:0007669"/>
    <property type="project" value="InterPro"/>
</dbReference>
<dbReference type="AlphaFoldDB" id="A0A507E9L6"/>
<name>A0A507E9L6_9FUNG</name>
<dbReference type="GO" id="GO:0000278">
    <property type="term" value="P:mitotic cell cycle"/>
    <property type="evidence" value="ECO:0007669"/>
    <property type="project" value="TreeGrafter"/>
</dbReference>
<dbReference type="Pfam" id="PF17681">
    <property type="entry name" value="GCP_N_terminal"/>
    <property type="match status" value="1"/>
</dbReference>
<evidence type="ECO:0000256" key="4">
    <source>
        <dbReference type="ARBA" id="ARBA00022701"/>
    </source>
</evidence>
<organism evidence="9 10">
    <name type="scientific">Chytriomyces confervae</name>
    <dbReference type="NCBI Taxonomy" id="246404"/>
    <lineage>
        <taxon>Eukaryota</taxon>
        <taxon>Fungi</taxon>
        <taxon>Fungi incertae sedis</taxon>
        <taxon>Chytridiomycota</taxon>
        <taxon>Chytridiomycota incertae sedis</taxon>
        <taxon>Chytridiomycetes</taxon>
        <taxon>Chytridiales</taxon>
        <taxon>Chytriomycetaceae</taxon>
        <taxon>Chytriomyces</taxon>
    </lineage>
</organism>
<sequence length="1106" mass="121979">MNKTTESFRIEALAAELISVLGVDSIPAERVSSILRGSGRDGGPSANASSAYSLISGIASDAQLGLDPQQRHELLAKYAQIKNEHVSAADSLVALIDVIRKDPILAETTPTNDNSTLSRDTTMARDYSMHTRDTTLMGRDASFLQRESRSSDPLFTPKRTRSASVSQIARTPANQSTAFVSRISAISGTPSAMDLRTPVASRRRSNSQVRTIKKKSGSNTDLQLQNLKAPLECRMRSTPATANKMISGAEFKPIGGLPLKDQESYIMEDLLFVLLGIDGVYIKRKPQNQSFLTSEDEDYKPSTYIIDPSLDKSLSSLIQRILPAASNAIILQHFINKHSRFEYGKVAHALAGALRIFLSDHTTLVAQLEHQIHFAPNFGLQKLWYHILPSVHVLNLAKGLVDAVREAEAIPREAEDDFILASLSGRKGLEVGELRTVSRGGGVLLSVLADRVLTMSGDATAKHLYSHLLAKASVPYFQMLRTWIHRGQIHDPYDEFLIQERRGLTKSGLNRDYNDRYWEQRYTLRTGATVPCFLEKVKEKVLLAGKYLNVVGECGIDLGGSGDDENWEERMKAEGGFDEVEVGVAAFGDVVQVVEEGRFVQDIERAYRFANRTLLNLLVTGNNLIDRLKSLKHYFLLDASDFLTHFLDLADTELSKPVGKVSVDRLTSMLELVLSNPSSASSLDVYKEHITVEMSSYSLVEQLLKVTSLVGVDHRDVFVDTTAGSTIVDLSKVHLEDVGMEQNSGLRGIDSITLGYNASFPVSLIINKRVMTKYQLLFRHLLHCKNVERQLTNVWAQKSAFLRQKRQLIAKSIRAMKAAAKTPVFEKSVRKSASLSSIHSGPERVQVVPAMTAAQLAALQSDVAQEAAFLARVSSIQSRMLTFVQQFLHFICFDVIEPNWNAFEACLKRVETVEEVQQVHHDFLDTCLKDCLMTNQVLLKHFGNLMRVCSDFAAFSNAFLSERIRSLDPENEVDDNDTDSVSQAPESGPNAHDFSDISSDASPAWVRLAQFESTHITSMRDFIHALQFADSMNLSTTGSGSASSTVGISSSVAVLQDLVSRIDYNYFYSRASAFSDFGKAAGLGKMDASERGGFSGSGIGGMAGVY</sequence>
<evidence type="ECO:0000256" key="1">
    <source>
        <dbReference type="ARBA" id="ARBA00004245"/>
    </source>
</evidence>
<gene>
    <name evidence="9" type="ORF">CcCBS67573_g09066</name>
</gene>
<dbReference type="InterPro" id="IPR007259">
    <property type="entry name" value="GCP"/>
</dbReference>
<dbReference type="GO" id="GO:0007020">
    <property type="term" value="P:microtubule nucleation"/>
    <property type="evidence" value="ECO:0007669"/>
    <property type="project" value="InterPro"/>
</dbReference>
<dbReference type="STRING" id="246404.A0A507E9L6"/>
<proteinExistence type="inferred from homology"/>
<evidence type="ECO:0000256" key="6">
    <source>
        <dbReference type="SAM" id="MobiDB-lite"/>
    </source>
</evidence>
<comment type="similarity">
    <text evidence="2">Belongs to the TUBGCP family.</text>
</comment>
<feature type="compositionally biased region" description="Acidic residues" evidence="6">
    <location>
        <begin position="969"/>
        <end position="978"/>
    </location>
</feature>
<dbReference type="GO" id="GO:0005816">
    <property type="term" value="C:spindle pole body"/>
    <property type="evidence" value="ECO:0007669"/>
    <property type="project" value="UniProtKB-ARBA"/>
</dbReference>
<dbReference type="GO" id="GO:0000922">
    <property type="term" value="C:spindle pole"/>
    <property type="evidence" value="ECO:0007669"/>
    <property type="project" value="InterPro"/>
</dbReference>
<comment type="subcellular location">
    <subcellularLocation>
        <location evidence="1">Cytoplasm</location>
        <location evidence="1">Cytoskeleton</location>
    </subcellularLocation>
</comment>
<dbReference type="Gene3D" id="1.20.120.1900">
    <property type="entry name" value="Gamma-tubulin complex, C-terminal domain"/>
    <property type="match status" value="1"/>
</dbReference>
<accession>A0A507E9L6</accession>
<keyword evidence="5" id="KW-0206">Cytoskeleton</keyword>
<protein>
    <recommendedName>
        <fullName evidence="11">Spindle pole body component</fullName>
    </recommendedName>
</protein>
<evidence type="ECO:0000259" key="8">
    <source>
        <dbReference type="Pfam" id="PF17681"/>
    </source>
</evidence>
<dbReference type="GO" id="GO:0005874">
    <property type="term" value="C:microtubule"/>
    <property type="evidence" value="ECO:0007669"/>
    <property type="project" value="UniProtKB-KW"/>
</dbReference>
<dbReference type="InterPro" id="IPR041470">
    <property type="entry name" value="GCP_N"/>
</dbReference>